<keyword evidence="5" id="KW-1185">Reference proteome</keyword>
<comment type="caution">
    <text evidence="4">The sequence shown here is derived from an EMBL/GenBank/DDBJ whole genome shotgun (WGS) entry which is preliminary data.</text>
</comment>
<dbReference type="GO" id="GO:0009611">
    <property type="term" value="P:response to wounding"/>
    <property type="evidence" value="ECO:0007669"/>
    <property type="project" value="InterPro"/>
</dbReference>
<dbReference type="InterPro" id="IPR000864">
    <property type="entry name" value="Prot_inh_pot1"/>
</dbReference>
<protein>
    <recommendedName>
        <fullName evidence="6">Proteinase inhibitor I13</fullName>
    </recommendedName>
</protein>
<dbReference type="PROSITE" id="PS00285">
    <property type="entry name" value="POTATO_INHIBITOR"/>
    <property type="match status" value="1"/>
</dbReference>
<dbReference type="Proteomes" id="UP000238479">
    <property type="component" value="Chromosome 2"/>
</dbReference>
<dbReference type="InterPro" id="IPR036354">
    <property type="entry name" value="Prot_inh_pot1_sf"/>
</dbReference>
<dbReference type="SUPFAM" id="SSF54654">
    <property type="entry name" value="CI-2 family of serine protease inhibitors"/>
    <property type="match status" value="1"/>
</dbReference>
<dbReference type="STRING" id="74649.A0A2P6RNK2"/>
<dbReference type="PANTHER" id="PTHR33091:SF99">
    <property type="entry name" value="INHIBITOR OF TRYPSIN_HAGEMAN FACTOR-LIKE PROTEIN-RELATED"/>
    <property type="match status" value="1"/>
</dbReference>
<reference evidence="4 5" key="1">
    <citation type="journal article" date="2018" name="Nat. Genet.">
        <title>The Rosa genome provides new insights in the design of modern roses.</title>
        <authorList>
            <person name="Bendahmane M."/>
        </authorList>
    </citation>
    <scope>NUCLEOTIDE SEQUENCE [LARGE SCALE GENOMIC DNA]</scope>
    <source>
        <strain evidence="5">cv. Old Blush</strain>
    </source>
</reference>
<evidence type="ECO:0000256" key="1">
    <source>
        <dbReference type="ARBA" id="ARBA00008210"/>
    </source>
</evidence>
<evidence type="ECO:0000313" key="4">
    <source>
        <dbReference type="EMBL" id="PRQ48005.1"/>
    </source>
</evidence>
<evidence type="ECO:0000256" key="2">
    <source>
        <dbReference type="ARBA" id="ARBA00022690"/>
    </source>
</evidence>
<dbReference type="EMBL" id="PDCK01000040">
    <property type="protein sequence ID" value="PRQ48005.1"/>
    <property type="molecule type" value="Genomic_DNA"/>
</dbReference>
<dbReference type="AlphaFoldDB" id="A0A2P6RNK2"/>
<evidence type="ECO:0000313" key="5">
    <source>
        <dbReference type="Proteomes" id="UP000238479"/>
    </source>
</evidence>
<proteinExistence type="inferred from homology"/>
<dbReference type="PANTHER" id="PTHR33091">
    <property type="entry name" value="PROTEIN, PUTATIVE, EXPRESSED-RELATED"/>
    <property type="match status" value="1"/>
</dbReference>
<comment type="similarity">
    <text evidence="1">Belongs to the protease inhibitor I13 (potato type I serine protease inhibitor) family.</text>
</comment>
<keyword evidence="2" id="KW-0646">Protease inhibitor</keyword>
<dbReference type="Gramene" id="PRQ48005">
    <property type="protein sequence ID" value="PRQ48005"/>
    <property type="gene ID" value="RchiOBHm_Chr2g0105871"/>
</dbReference>
<evidence type="ECO:0000256" key="3">
    <source>
        <dbReference type="ARBA" id="ARBA00022900"/>
    </source>
</evidence>
<dbReference type="Pfam" id="PF00280">
    <property type="entry name" value="potato_inhibit"/>
    <property type="match status" value="1"/>
</dbReference>
<dbReference type="Gene3D" id="3.30.10.10">
    <property type="entry name" value="Trypsin Inhibitor V, subunit A"/>
    <property type="match status" value="1"/>
</dbReference>
<dbReference type="GO" id="GO:0004867">
    <property type="term" value="F:serine-type endopeptidase inhibitor activity"/>
    <property type="evidence" value="ECO:0007669"/>
    <property type="project" value="UniProtKB-KW"/>
</dbReference>
<keyword evidence="3" id="KW-0722">Serine protease inhibitor</keyword>
<sequence>MSDPYPPCNSGAVPCPSQGAKYKQIWPELVGKPVQLAKTIIEKDNPFVTAEITKLGMGIIFNYCCNRVWIWEDNLGNVAEHYIPKIG</sequence>
<dbReference type="OMA" id="RVWIWED"/>
<evidence type="ECO:0008006" key="6">
    <source>
        <dbReference type="Google" id="ProtNLM"/>
    </source>
</evidence>
<name>A0A2P6RNK2_ROSCH</name>
<organism evidence="4 5">
    <name type="scientific">Rosa chinensis</name>
    <name type="common">China rose</name>
    <dbReference type="NCBI Taxonomy" id="74649"/>
    <lineage>
        <taxon>Eukaryota</taxon>
        <taxon>Viridiplantae</taxon>
        <taxon>Streptophyta</taxon>
        <taxon>Embryophyta</taxon>
        <taxon>Tracheophyta</taxon>
        <taxon>Spermatophyta</taxon>
        <taxon>Magnoliopsida</taxon>
        <taxon>eudicotyledons</taxon>
        <taxon>Gunneridae</taxon>
        <taxon>Pentapetalae</taxon>
        <taxon>rosids</taxon>
        <taxon>fabids</taxon>
        <taxon>Rosales</taxon>
        <taxon>Rosaceae</taxon>
        <taxon>Rosoideae</taxon>
        <taxon>Rosoideae incertae sedis</taxon>
        <taxon>Rosa</taxon>
    </lineage>
</organism>
<gene>
    <name evidence="4" type="ORF">RchiOBHm_Chr2g0105871</name>
</gene>
<accession>A0A2P6RNK2</accession>